<accession>A0ABV4U832</accession>
<dbReference type="Pfam" id="PF08220">
    <property type="entry name" value="HTH_DeoR"/>
    <property type="match status" value="1"/>
</dbReference>
<organism evidence="6 7">
    <name type="scientific">Natronomicrosphaera hydrolytica</name>
    <dbReference type="NCBI Taxonomy" id="3242702"/>
    <lineage>
        <taxon>Bacteria</taxon>
        <taxon>Pseudomonadati</taxon>
        <taxon>Planctomycetota</taxon>
        <taxon>Phycisphaerae</taxon>
        <taxon>Phycisphaerales</taxon>
        <taxon>Phycisphaeraceae</taxon>
        <taxon>Natronomicrosphaera</taxon>
    </lineage>
</organism>
<keyword evidence="7" id="KW-1185">Reference proteome</keyword>
<dbReference type="RefSeq" id="WP_425346703.1">
    <property type="nucleotide sequence ID" value="NZ_JBGUBD010000012.1"/>
</dbReference>
<dbReference type="InterPro" id="IPR036388">
    <property type="entry name" value="WH-like_DNA-bd_sf"/>
</dbReference>
<protein>
    <submittedName>
        <fullName evidence="6">DeoR/GlpR family DNA-binding transcription regulator</fullName>
    </submittedName>
</protein>
<dbReference type="SUPFAM" id="SSF100950">
    <property type="entry name" value="NagB/RpiA/CoA transferase-like"/>
    <property type="match status" value="1"/>
</dbReference>
<keyword evidence="4" id="KW-0804">Transcription</keyword>
<dbReference type="EMBL" id="JBGUBD010000012">
    <property type="protein sequence ID" value="MFA9479777.1"/>
    <property type="molecule type" value="Genomic_DNA"/>
</dbReference>
<dbReference type="InterPro" id="IPR018356">
    <property type="entry name" value="Tscrpt_reg_HTH_DeoR_CS"/>
</dbReference>
<feature type="domain" description="HTH deoR-type" evidence="5">
    <location>
        <begin position="3"/>
        <end position="58"/>
    </location>
</feature>
<evidence type="ECO:0000256" key="1">
    <source>
        <dbReference type="ARBA" id="ARBA00022491"/>
    </source>
</evidence>
<evidence type="ECO:0000256" key="2">
    <source>
        <dbReference type="ARBA" id="ARBA00023015"/>
    </source>
</evidence>
<name>A0ABV4U832_9BACT</name>
<dbReference type="Proteomes" id="UP001575105">
    <property type="component" value="Unassembled WGS sequence"/>
</dbReference>
<evidence type="ECO:0000256" key="4">
    <source>
        <dbReference type="ARBA" id="ARBA00023163"/>
    </source>
</evidence>
<comment type="caution">
    <text evidence="6">The sequence shown here is derived from an EMBL/GenBank/DDBJ whole genome shotgun (WGS) entry which is preliminary data.</text>
</comment>
<evidence type="ECO:0000256" key="3">
    <source>
        <dbReference type="ARBA" id="ARBA00023125"/>
    </source>
</evidence>
<dbReference type="GO" id="GO:0003677">
    <property type="term" value="F:DNA binding"/>
    <property type="evidence" value="ECO:0007669"/>
    <property type="project" value="UniProtKB-KW"/>
</dbReference>
<dbReference type="Pfam" id="PF00455">
    <property type="entry name" value="DeoRC"/>
    <property type="match status" value="1"/>
</dbReference>
<proteinExistence type="predicted"/>
<keyword evidence="3 6" id="KW-0238">DNA-binding</keyword>
<evidence type="ECO:0000313" key="6">
    <source>
        <dbReference type="EMBL" id="MFA9479777.1"/>
    </source>
</evidence>
<sequence>MLIAERHRKLLAILRERKAAQLEDLARALDVSGSTVRRDLEALEQQGHIERTHGGAVYRERASNGQTSLALAARMQANIAAKQAIGKCVADQVQPNMTLLLDGGSTVIYAARQIVARPLQVVTNSLSIANHFADDEQVELLLIGGSLYPRSGVLVGPIAIGCLADLHADLLLFSLAGLYDDAAYNINLTMAQVEQVMMQQAARSIMLMDSSKFGRKSLVRVCAVDDVDQIVTDTAVDDEWRDRLTDRLTIAE</sequence>
<evidence type="ECO:0000313" key="7">
    <source>
        <dbReference type="Proteomes" id="UP001575105"/>
    </source>
</evidence>
<dbReference type="PROSITE" id="PS00894">
    <property type="entry name" value="HTH_DEOR_1"/>
    <property type="match status" value="1"/>
</dbReference>
<dbReference type="InterPro" id="IPR036390">
    <property type="entry name" value="WH_DNA-bd_sf"/>
</dbReference>
<dbReference type="PRINTS" id="PR00037">
    <property type="entry name" value="HTHLACR"/>
</dbReference>
<dbReference type="PANTHER" id="PTHR30363:SF4">
    <property type="entry name" value="GLYCEROL-3-PHOSPHATE REGULON REPRESSOR"/>
    <property type="match status" value="1"/>
</dbReference>
<dbReference type="PANTHER" id="PTHR30363">
    <property type="entry name" value="HTH-TYPE TRANSCRIPTIONAL REGULATOR SRLR-RELATED"/>
    <property type="match status" value="1"/>
</dbReference>
<keyword evidence="1" id="KW-0678">Repressor</keyword>
<keyword evidence="2" id="KW-0805">Transcription regulation</keyword>
<dbReference type="PROSITE" id="PS51000">
    <property type="entry name" value="HTH_DEOR_2"/>
    <property type="match status" value="1"/>
</dbReference>
<dbReference type="SMART" id="SM01134">
    <property type="entry name" value="DeoRC"/>
    <property type="match status" value="1"/>
</dbReference>
<reference evidence="6 7" key="1">
    <citation type="submission" date="2024-08" db="EMBL/GenBank/DDBJ databases">
        <title>Whole-genome sequencing of halo(alkali)philic microorganisms from hypersaline lakes.</title>
        <authorList>
            <person name="Sorokin D.Y."/>
            <person name="Merkel A.Y."/>
            <person name="Messina E."/>
            <person name="Yakimov M."/>
        </authorList>
    </citation>
    <scope>NUCLEOTIDE SEQUENCE [LARGE SCALE GENOMIC DNA]</scope>
    <source>
        <strain evidence="6 7">AB-hyl4</strain>
    </source>
</reference>
<dbReference type="SMART" id="SM00420">
    <property type="entry name" value="HTH_DEOR"/>
    <property type="match status" value="1"/>
</dbReference>
<dbReference type="Gene3D" id="1.10.10.10">
    <property type="entry name" value="Winged helix-like DNA-binding domain superfamily/Winged helix DNA-binding domain"/>
    <property type="match status" value="1"/>
</dbReference>
<dbReference type="InterPro" id="IPR050313">
    <property type="entry name" value="Carb_Metab_HTH_regulators"/>
</dbReference>
<dbReference type="InterPro" id="IPR037171">
    <property type="entry name" value="NagB/RpiA_transferase-like"/>
</dbReference>
<gene>
    <name evidence="6" type="ORF">ACERK3_15935</name>
</gene>
<dbReference type="InterPro" id="IPR014036">
    <property type="entry name" value="DeoR-like_C"/>
</dbReference>
<evidence type="ECO:0000259" key="5">
    <source>
        <dbReference type="PROSITE" id="PS51000"/>
    </source>
</evidence>
<dbReference type="SUPFAM" id="SSF46785">
    <property type="entry name" value="Winged helix' DNA-binding domain"/>
    <property type="match status" value="1"/>
</dbReference>
<dbReference type="InterPro" id="IPR001034">
    <property type="entry name" value="DeoR_HTH"/>
</dbReference>